<dbReference type="EC" id="6.2.1.-" evidence="5"/>
<dbReference type="InterPro" id="IPR000873">
    <property type="entry name" value="AMP-dep_synth/lig_dom"/>
</dbReference>
<reference evidence="5" key="1">
    <citation type="journal article" date="2022" name="Int. J. Syst. Evol. Microbiol.">
        <title>Pseudomonas aegrilactucae sp. nov. and Pseudomonas morbosilactucae sp. nov., pathogens causing bacterial rot of lettuce in Japan.</title>
        <authorList>
            <person name="Sawada H."/>
            <person name="Fujikawa T."/>
            <person name="Satou M."/>
        </authorList>
    </citation>
    <scope>NUCLEOTIDE SEQUENCE</scope>
    <source>
        <strain evidence="5">0166_1</strain>
    </source>
</reference>
<keyword evidence="6" id="KW-1185">Reference proteome</keyword>
<feature type="domain" description="AMP-binding enzyme C-terminal" evidence="4">
    <location>
        <begin position="447"/>
        <end position="521"/>
    </location>
</feature>
<dbReference type="AlphaFoldDB" id="A0A9E6Y321"/>
<dbReference type="RefSeq" id="WP_259312999.1">
    <property type="nucleotide sequence ID" value="NZ_CP087164.1"/>
</dbReference>
<name>A0A9E6Y321_9ACTN</name>
<dbReference type="Gene3D" id="3.30.300.30">
    <property type="match status" value="1"/>
</dbReference>
<dbReference type="InterPro" id="IPR042099">
    <property type="entry name" value="ANL_N_sf"/>
</dbReference>
<dbReference type="Proteomes" id="UP001162834">
    <property type="component" value="Chromosome"/>
</dbReference>
<dbReference type="PROSITE" id="PS00455">
    <property type="entry name" value="AMP_BINDING"/>
    <property type="match status" value="1"/>
</dbReference>
<dbReference type="Pfam" id="PF13193">
    <property type="entry name" value="AMP-binding_C"/>
    <property type="match status" value="1"/>
</dbReference>
<evidence type="ECO:0000256" key="1">
    <source>
        <dbReference type="ARBA" id="ARBA00006432"/>
    </source>
</evidence>
<proteinExistence type="inferred from homology"/>
<evidence type="ECO:0000313" key="6">
    <source>
        <dbReference type="Proteomes" id="UP001162834"/>
    </source>
</evidence>
<dbReference type="InterPro" id="IPR020845">
    <property type="entry name" value="AMP-binding_CS"/>
</dbReference>
<feature type="domain" description="AMP-dependent synthetase/ligase" evidence="3">
    <location>
        <begin position="33"/>
        <end position="397"/>
    </location>
</feature>
<gene>
    <name evidence="5" type="primary">fadK_3</name>
    <name evidence="5" type="ORF">DSM104329_05420</name>
</gene>
<dbReference type="Gene3D" id="3.40.50.12780">
    <property type="entry name" value="N-terminal domain of ligase-like"/>
    <property type="match status" value="1"/>
</dbReference>
<evidence type="ECO:0000313" key="5">
    <source>
        <dbReference type="EMBL" id="UGS38988.1"/>
    </source>
</evidence>
<dbReference type="SUPFAM" id="SSF56801">
    <property type="entry name" value="Acetyl-CoA synthetase-like"/>
    <property type="match status" value="1"/>
</dbReference>
<evidence type="ECO:0000259" key="3">
    <source>
        <dbReference type="Pfam" id="PF00501"/>
    </source>
</evidence>
<organism evidence="5 6">
    <name type="scientific">Capillimicrobium parvum</name>
    <dbReference type="NCBI Taxonomy" id="2884022"/>
    <lineage>
        <taxon>Bacteria</taxon>
        <taxon>Bacillati</taxon>
        <taxon>Actinomycetota</taxon>
        <taxon>Thermoleophilia</taxon>
        <taxon>Solirubrobacterales</taxon>
        <taxon>Capillimicrobiaceae</taxon>
        <taxon>Capillimicrobium</taxon>
    </lineage>
</organism>
<dbReference type="InterPro" id="IPR025110">
    <property type="entry name" value="AMP-bd_C"/>
</dbReference>
<keyword evidence="2 5" id="KW-0436">Ligase</keyword>
<accession>A0A9E6Y321</accession>
<dbReference type="PANTHER" id="PTHR43201:SF5">
    <property type="entry name" value="MEDIUM-CHAIN ACYL-COA LIGASE ACSF2, MITOCHONDRIAL"/>
    <property type="match status" value="1"/>
</dbReference>
<dbReference type="GO" id="GO:0006631">
    <property type="term" value="P:fatty acid metabolic process"/>
    <property type="evidence" value="ECO:0007669"/>
    <property type="project" value="TreeGrafter"/>
</dbReference>
<dbReference type="InterPro" id="IPR045851">
    <property type="entry name" value="AMP-bd_C_sf"/>
</dbReference>
<dbReference type="EMBL" id="CP087164">
    <property type="protein sequence ID" value="UGS38988.1"/>
    <property type="molecule type" value="Genomic_DNA"/>
</dbReference>
<evidence type="ECO:0000259" key="4">
    <source>
        <dbReference type="Pfam" id="PF13193"/>
    </source>
</evidence>
<comment type="similarity">
    <text evidence="1">Belongs to the ATP-dependent AMP-binding enzyme family.</text>
</comment>
<dbReference type="KEGG" id="sbae:DSM104329_05420"/>
<sequence>MTVELTRASPQAAQYAASGDWSGRLVDEALTTGAEQHPDRPAIVDRDRRRSYAELGQAVQRAAAALAGLGVGPGDVVSFQLPNWLEAAIVYHATARLGAVSNPIIPIYRGREVEFILRQTGSRVLVIPDRFRRFDYREMVAELRPRTPDLEHVLVVGAPGAGATAFAAALQDADPRAAAPVRRRAASDAVLVLYTSGTESSPKGVLHSHETLVYECRSIIDLYELDDRDRVFMPSPVTHITGLLYGLMLPFMLGSTVVLQDVWDAGAALDVIERERLSFCVGATPFLHGLVHAPDLAGRDVSCLRVFGCGGADVPPALIREAHARLGMVASRLYGSTECPTVTGTPLRAPVDRHAETDGRAIGAAELRIVGEDGVPVPAGTRGDLQVRGPDLCLGYLDAALNDRAFTPDGWFRSGDLAVVDAEGSVRISGRAKDIILRGGENLSAKEIEDLLFEHPDVEEAAVVGYPDRVLGERACAFVVARRPLTLDELVAFLRGRRVANQKLPERLELVPTLPKTASGKVQKFRLRDQLHSDDVPAAPV</sequence>
<dbReference type="PANTHER" id="PTHR43201">
    <property type="entry name" value="ACYL-COA SYNTHETASE"/>
    <property type="match status" value="1"/>
</dbReference>
<dbReference type="GO" id="GO:0031956">
    <property type="term" value="F:medium-chain fatty acid-CoA ligase activity"/>
    <property type="evidence" value="ECO:0007669"/>
    <property type="project" value="TreeGrafter"/>
</dbReference>
<protein>
    <submittedName>
        <fullName evidence="5">Medium-chain fatty-acid--CoA ligase</fullName>
        <ecNumber evidence="5">6.2.1.-</ecNumber>
    </submittedName>
</protein>
<dbReference type="Pfam" id="PF00501">
    <property type="entry name" value="AMP-binding"/>
    <property type="match status" value="1"/>
</dbReference>
<evidence type="ECO:0000256" key="2">
    <source>
        <dbReference type="ARBA" id="ARBA00022598"/>
    </source>
</evidence>